<gene>
    <name evidence="1" type="ORF">H1S06_00820</name>
</gene>
<comment type="caution">
    <text evidence="1">The sequence shown here is derived from an EMBL/GenBank/DDBJ whole genome shotgun (WGS) entry which is preliminary data.</text>
</comment>
<keyword evidence="2" id="KW-1185">Reference proteome</keyword>
<dbReference type="Proteomes" id="UP000538931">
    <property type="component" value="Unassembled WGS sequence"/>
</dbReference>
<dbReference type="AlphaFoldDB" id="A0A7W1WVC6"/>
<sequence length="109" mass="12298">MATPLTETQWRQHFDAATEVYAQLKALALLPLDEEANAGPALQHWTQLMVSLDVNRLEGDPAFAAPLLEQLQVMNEELRQHFTDRRDALGQAFKQQKKNHAGIDAYRGS</sequence>
<dbReference type="EMBL" id="JACEMT010000029">
    <property type="protein sequence ID" value="MBA4500913.1"/>
    <property type="molecule type" value="Genomic_DNA"/>
</dbReference>
<accession>A0A7W1WVC6</accession>
<evidence type="ECO:0008006" key="3">
    <source>
        <dbReference type="Google" id="ProtNLM"/>
    </source>
</evidence>
<proteinExistence type="predicted"/>
<name>A0A7W1WVC6_9GAMM</name>
<dbReference type="RefSeq" id="WP_181736383.1">
    <property type="nucleotide sequence ID" value="NZ_JACEMT010000029.1"/>
</dbReference>
<protein>
    <recommendedName>
        <fullName evidence="3">Flagellar protein FliT</fullName>
    </recommendedName>
</protein>
<evidence type="ECO:0000313" key="1">
    <source>
        <dbReference type="EMBL" id="MBA4500913.1"/>
    </source>
</evidence>
<organism evidence="1 2">
    <name type="scientific">Marinobacterium marinum</name>
    <dbReference type="NCBI Taxonomy" id="2756129"/>
    <lineage>
        <taxon>Bacteria</taxon>
        <taxon>Pseudomonadati</taxon>
        <taxon>Pseudomonadota</taxon>
        <taxon>Gammaproteobacteria</taxon>
        <taxon>Oceanospirillales</taxon>
        <taxon>Oceanospirillaceae</taxon>
        <taxon>Marinobacterium</taxon>
    </lineage>
</organism>
<evidence type="ECO:0000313" key="2">
    <source>
        <dbReference type="Proteomes" id="UP000538931"/>
    </source>
</evidence>
<reference evidence="1 2" key="1">
    <citation type="submission" date="2020-07" db="EMBL/GenBank/DDBJ databases">
        <title>Bacterium isolated from marien macroalgae.</title>
        <authorList>
            <person name="Zhu K."/>
            <person name="Lu D."/>
            <person name="Du Z."/>
        </authorList>
    </citation>
    <scope>NUCLEOTIDE SEQUENCE [LARGE SCALE GENOMIC DNA]</scope>
    <source>
        <strain evidence="1 2">3-1745</strain>
    </source>
</reference>